<keyword evidence="2" id="KW-1185">Reference proteome</keyword>
<dbReference type="KEGG" id="chih:GWR21_02105"/>
<gene>
    <name evidence="1" type="ORF">GWR21_02105</name>
</gene>
<name>A0A6B9Z867_9BACT</name>
<dbReference type="AlphaFoldDB" id="A0A6B9Z867"/>
<reference evidence="1 2" key="1">
    <citation type="submission" date="2020-01" db="EMBL/GenBank/DDBJ databases">
        <title>Complete genome sequence of Chitinophaga sp. H33E-04 isolated from quinoa roots.</title>
        <authorList>
            <person name="Weon H.-Y."/>
            <person name="Lee S.A."/>
        </authorList>
    </citation>
    <scope>NUCLEOTIDE SEQUENCE [LARGE SCALE GENOMIC DNA]</scope>
    <source>
        <strain evidence="1 2">H33E-04</strain>
    </source>
</reference>
<sequence>MFNTLTGLLGRRIDDAQIISFIETNGFKYPKKITISNRSADTSYWVENKKLGFDLLFNINTYLKDYPPVPGDKKGVFIPLLSHVRFHNNKSKTTFPQGIDFTHDFDTLQAKLGAPTLKSSDITPIWLNDDGSESFYRWEVPLVPEKSIVWGVQYGDDLAVTNITLELQYSMPVFKLYYEYLYGTFDTFLKSKSHYITSDLMFLRWAIERDLVKTDAVTAPVVRDIKEGKSPVTEWIRVLDRGYIQEEDFATDRDFVHAYIKNLSGHDVLYGRDFAFTLLTDPQEKENYFGEAATKSLNEIAFNEENYAKIKALLDMRLAEYREHRFSKSKKEVS</sequence>
<protein>
    <submittedName>
        <fullName evidence="1">Uncharacterized protein</fullName>
    </submittedName>
</protein>
<dbReference type="Proteomes" id="UP000476411">
    <property type="component" value="Chromosome"/>
</dbReference>
<evidence type="ECO:0000313" key="1">
    <source>
        <dbReference type="EMBL" id="QHS58428.1"/>
    </source>
</evidence>
<proteinExistence type="predicted"/>
<dbReference type="RefSeq" id="WP_162330131.1">
    <property type="nucleotide sequence ID" value="NZ_CP048113.1"/>
</dbReference>
<organism evidence="1 2">
    <name type="scientific">Chitinophaga agri</name>
    <dbReference type="NCBI Taxonomy" id="2703787"/>
    <lineage>
        <taxon>Bacteria</taxon>
        <taxon>Pseudomonadati</taxon>
        <taxon>Bacteroidota</taxon>
        <taxon>Chitinophagia</taxon>
        <taxon>Chitinophagales</taxon>
        <taxon>Chitinophagaceae</taxon>
        <taxon>Chitinophaga</taxon>
    </lineage>
</organism>
<dbReference type="EMBL" id="CP048113">
    <property type="protein sequence ID" value="QHS58428.1"/>
    <property type="molecule type" value="Genomic_DNA"/>
</dbReference>
<evidence type="ECO:0000313" key="2">
    <source>
        <dbReference type="Proteomes" id="UP000476411"/>
    </source>
</evidence>
<accession>A0A6B9Z867</accession>